<dbReference type="InterPro" id="IPR008920">
    <property type="entry name" value="TF_FadR/GntR_C"/>
</dbReference>
<name>A0ABU1V0E8_9GAMM</name>
<evidence type="ECO:0000256" key="1">
    <source>
        <dbReference type="ARBA" id="ARBA00023015"/>
    </source>
</evidence>
<dbReference type="PROSITE" id="PS50949">
    <property type="entry name" value="HTH_GNTR"/>
    <property type="match status" value="1"/>
</dbReference>
<keyword evidence="6" id="KW-1185">Reference proteome</keyword>
<dbReference type="RefSeq" id="WP_310073646.1">
    <property type="nucleotide sequence ID" value="NZ_JAVDVX010000005.1"/>
</dbReference>
<evidence type="ECO:0000313" key="5">
    <source>
        <dbReference type="EMBL" id="MDR7090929.1"/>
    </source>
</evidence>
<dbReference type="PANTHER" id="PTHR43537:SF45">
    <property type="entry name" value="GNTR FAMILY REGULATORY PROTEIN"/>
    <property type="match status" value="1"/>
</dbReference>
<dbReference type="Gene3D" id="1.20.120.530">
    <property type="entry name" value="GntR ligand-binding domain-like"/>
    <property type="match status" value="1"/>
</dbReference>
<proteinExistence type="predicted"/>
<dbReference type="PRINTS" id="PR00035">
    <property type="entry name" value="HTHGNTR"/>
</dbReference>
<protein>
    <submittedName>
        <fullName evidence="5">DNA-binding GntR family transcriptional regulator</fullName>
    </submittedName>
</protein>
<dbReference type="Pfam" id="PF00392">
    <property type="entry name" value="GntR"/>
    <property type="match status" value="1"/>
</dbReference>
<dbReference type="Proteomes" id="UP001253595">
    <property type="component" value="Unassembled WGS sequence"/>
</dbReference>
<evidence type="ECO:0000256" key="2">
    <source>
        <dbReference type="ARBA" id="ARBA00023125"/>
    </source>
</evidence>
<dbReference type="GO" id="GO:0003677">
    <property type="term" value="F:DNA binding"/>
    <property type="evidence" value="ECO:0007669"/>
    <property type="project" value="UniProtKB-KW"/>
</dbReference>
<dbReference type="CDD" id="cd07377">
    <property type="entry name" value="WHTH_GntR"/>
    <property type="match status" value="1"/>
</dbReference>
<evidence type="ECO:0000256" key="3">
    <source>
        <dbReference type="ARBA" id="ARBA00023163"/>
    </source>
</evidence>
<evidence type="ECO:0000313" key="6">
    <source>
        <dbReference type="Proteomes" id="UP001253595"/>
    </source>
</evidence>
<dbReference type="InterPro" id="IPR036390">
    <property type="entry name" value="WH_DNA-bd_sf"/>
</dbReference>
<feature type="domain" description="HTH gntR-type" evidence="4">
    <location>
        <begin position="20"/>
        <end position="87"/>
    </location>
</feature>
<reference evidence="5 6" key="1">
    <citation type="submission" date="2023-07" db="EMBL/GenBank/DDBJ databases">
        <title>Sorghum-associated microbial communities from plants grown in Nebraska, USA.</title>
        <authorList>
            <person name="Schachtman D."/>
        </authorList>
    </citation>
    <scope>NUCLEOTIDE SEQUENCE [LARGE SCALE GENOMIC DNA]</scope>
    <source>
        <strain evidence="5 6">BE190</strain>
    </source>
</reference>
<keyword evidence="1" id="KW-0805">Transcription regulation</keyword>
<dbReference type="PANTHER" id="PTHR43537">
    <property type="entry name" value="TRANSCRIPTIONAL REGULATOR, GNTR FAMILY"/>
    <property type="match status" value="1"/>
</dbReference>
<dbReference type="EMBL" id="JAVDVX010000005">
    <property type="protein sequence ID" value="MDR7090929.1"/>
    <property type="molecule type" value="Genomic_DNA"/>
</dbReference>
<sequence>MAKQPLISMRPEARGLSYDRPAASQIFGFIRDAIISMELLPGQMISETALAQQFGVSRTPVREALIQLSNIGFVEVLPQRGTYVSKFSLEKILEARFIREALEVAVVTQLATNSDEAIRLEAVEACEKIIADQKAAAAEDDALTFQNLDDHFHQTLASFTQYPRVASFIEAEKAHMDRVRNLSLHVSGQYKRVLNQHAAIIKAIKAGSADKSAAAMSVHLKDVYNILEVIPQEHPEYFV</sequence>
<dbReference type="InterPro" id="IPR036388">
    <property type="entry name" value="WH-like_DNA-bd_sf"/>
</dbReference>
<organism evidence="5 6">
    <name type="scientific">Cellvibrio fibrivorans</name>
    <dbReference type="NCBI Taxonomy" id="126350"/>
    <lineage>
        <taxon>Bacteria</taxon>
        <taxon>Pseudomonadati</taxon>
        <taxon>Pseudomonadota</taxon>
        <taxon>Gammaproteobacteria</taxon>
        <taxon>Cellvibrionales</taxon>
        <taxon>Cellvibrionaceae</taxon>
        <taxon>Cellvibrio</taxon>
    </lineage>
</organism>
<gene>
    <name evidence="5" type="ORF">J2X05_002955</name>
</gene>
<dbReference type="Pfam" id="PF07729">
    <property type="entry name" value="FCD"/>
    <property type="match status" value="1"/>
</dbReference>
<comment type="caution">
    <text evidence="5">The sequence shown here is derived from an EMBL/GenBank/DDBJ whole genome shotgun (WGS) entry which is preliminary data.</text>
</comment>
<dbReference type="Gene3D" id="1.10.10.10">
    <property type="entry name" value="Winged helix-like DNA-binding domain superfamily/Winged helix DNA-binding domain"/>
    <property type="match status" value="1"/>
</dbReference>
<dbReference type="SMART" id="SM00895">
    <property type="entry name" value="FCD"/>
    <property type="match status" value="1"/>
</dbReference>
<evidence type="ECO:0000259" key="4">
    <source>
        <dbReference type="PROSITE" id="PS50949"/>
    </source>
</evidence>
<dbReference type="SUPFAM" id="SSF48008">
    <property type="entry name" value="GntR ligand-binding domain-like"/>
    <property type="match status" value="1"/>
</dbReference>
<accession>A0ABU1V0E8</accession>
<dbReference type="InterPro" id="IPR011711">
    <property type="entry name" value="GntR_C"/>
</dbReference>
<keyword evidence="2 5" id="KW-0238">DNA-binding</keyword>
<dbReference type="SUPFAM" id="SSF46785">
    <property type="entry name" value="Winged helix' DNA-binding domain"/>
    <property type="match status" value="1"/>
</dbReference>
<dbReference type="SMART" id="SM00345">
    <property type="entry name" value="HTH_GNTR"/>
    <property type="match status" value="1"/>
</dbReference>
<dbReference type="InterPro" id="IPR000524">
    <property type="entry name" value="Tscrpt_reg_HTH_GntR"/>
</dbReference>
<keyword evidence="3" id="KW-0804">Transcription</keyword>